<evidence type="ECO:0000313" key="2">
    <source>
        <dbReference type="Proteomes" id="UP001396334"/>
    </source>
</evidence>
<name>A0ABR2PYX8_9ROSI</name>
<comment type="caution">
    <text evidence="1">The sequence shown here is derived from an EMBL/GenBank/DDBJ whole genome shotgun (WGS) entry which is preliminary data.</text>
</comment>
<organism evidence="1 2">
    <name type="scientific">Hibiscus sabdariffa</name>
    <name type="common">roselle</name>
    <dbReference type="NCBI Taxonomy" id="183260"/>
    <lineage>
        <taxon>Eukaryota</taxon>
        <taxon>Viridiplantae</taxon>
        <taxon>Streptophyta</taxon>
        <taxon>Embryophyta</taxon>
        <taxon>Tracheophyta</taxon>
        <taxon>Spermatophyta</taxon>
        <taxon>Magnoliopsida</taxon>
        <taxon>eudicotyledons</taxon>
        <taxon>Gunneridae</taxon>
        <taxon>Pentapetalae</taxon>
        <taxon>rosids</taxon>
        <taxon>malvids</taxon>
        <taxon>Malvales</taxon>
        <taxon>Malvaceae</taxon>
        <taxon>Malvoideae</taxon>
        <taxon>Hibiscus</taxon>
    </lineage>
</organism>
<protein>
    <submittedName>
        <fullName evidence="1">Uncharacterized protein</fullName>
    </submittedName>
</protein>
<keyword evidence="2" id="KW-1185">Reference proteome</keyword>
<sequence>MALDLSSLSSVRNFVSEFELLNLPLNLLMQAVVVGISETTPGCLRMNMQSLRMESDDDVAPCGVGATTTGCELTIAIEEEACMLFG</sequence>
<proteinExistence type="predicted"/>
<accession>A0ABR2PYX8</accession>
<dbReference type="Proteomes" id="UP001396334">
    <property type="component" value="Unassembled WGS sequence"/>
</dbReference>
<evidence type="ECO:0000313" key="1">
    <source>
        <dbReference type="EMBL" id="KAK8993484.1"/>
    </source>
</evidence>
<gene>
    <name evidence="1" type="ORF">V6N11_033579</name>
</gene>
<reference evidence="1 2" key="1">
    <citation type="journal article" date="2024" name="G3 (Bethesda)">
        <title>Genome assembly of Hibiscus sabdariffa L. provides insights into metabolisms of medicinal natural products.</title>
        <authorList>
            <person name="Kim T."/>
        </authorList>
    </citation>
    <scope>NUCLEOTIDE SEQUENCE [LARGE SCALE GENOMIC DNA]</scope>
    <source>
        <strain evidence="1">TK-2024</strain>
        <tissue evidence="1">Old leaves</tissue>
    </source>
</reference>
<dbReference type="EMBL" id="JBBPBN010000049">
    <property type="protein sequence ID" value="KAK8993484.1"/>
    <property type="molecule type" value="Genomic_DNA"/>
</dbReference>